<evidence type="ECO:0000256" key="2">
    <source>
        <dbReference type="ARBA" id="ARBA00022692"/>
    </source>
</evidence>
<feature type="transmembrane region" description="Helical" evidence="5">
    <location>
        <begin position="118"/>
        <end position="138"/>
    </location>
</feature>
<dbReference type="PANTHER" id="PTHR23501">
    <property type="entry name" value="MAJOR FACILITATOR SUPERFAMILY"/>
    <property type="match status" value="1"/>
</dbReference>
<dbReference type="Pfam" id="PF12296">
    <property type="entry name" value="HsbA"/>
    <property type="match status" value="1"/>
</dbReference>
<feature type="transmembrane region" description="Helical" evidence="5">
    <location>
        <begin position="159"/>
        <end position="179"/>
    </location>
</feature>
<evidence type="ECO:0000256" key="1">
    <source>
        <dbReference type="ARBA" id="ARBA00004141"/>
    </source>
</evidence>
<gene>
    <name evidence="6" type="ORF">NP233_g456</name>
</gene>
<feature type="transmembrane region" description="Helical" evidence="5">
    <location>
        <begin position="327"/>
        <end position="351"/>
    </location>
</feature>
<feature type="transmembrane region" description="Helical" evidence="5">
    <location>
        <begin position="293"/>
        <end position="315"/>
    </location>
</feature>
<accession>A0AAD5W2S7</accession>
<dbReference type="SUPFAM" id="SSF103473">
    <property type="entry name" value="MFS general substrate transporter"/>
    <property type="match status" value="1"/>
</dbReference>
<keyword evidence="2 5" id="KW-0812">Transmembrane</keyword>
<feature type="transmembrane region" description="Helical" evidence="5">
    <location>
        <begin position="363"/>
        <end position="384"/>
    </location>
</feature>
<dbReference type="EMBL" id="JANIEX010000013">
    <property type="protein sequence ID" value="KAJ3576364.1"/>
    <property type="molecule type" value="Genomic_DNA"/>
</dbReference>
<evidence type="ECO:0000313" key="6">
    <source>
        <dbReference type="EMBL" id="KAJ3576364.1"/>
    </source>
</evidence>
<proteinExistence type="predicted"/>
<protein>
    <recommendedName>
        <fullName evidence="8">Major facilitator superfamily (MFS) profile domain-containing protein</fullName>
    </recommendedName>
</protein>
<evidence type="ECO:0008006" key="8">
    <source>
        <dbReference type="Google" id="ProtNLM"/>
    </source>
</evidence>
<sequence>MIADVPKARQQRPVTPKATLRFITGTSLSSCAEFSQFDNLPAVPIPLKLCAVTSIAGAGVTIGAHNASVVRNPYPSCQQYSGEALADPLARGTRHIVCVRCIESLDTLYLADNIGWRWVFYIQFPLAVISAFSVYFFLRLPPPSAASASDSDFKHKLKRIDFMGTSTLIIAVFSLLLSLDRGGNTGWNDKLTISLLLGFAIFALGFGLIESRYAAEPIAPPRIAVNRSLLASYFVNLFGIAGAFAQLFHISLYLQAVLGKTASETGAWLVIAVVFALTGSLSRGLIMQATGKYYTLTCVAYVVLLAGTISVLTGTGFMGLPRSTPQVIAGLALTVLGNGSGITTSLISLIANAGRADQAIATAVSYLFRSLGSVVGLSIGSTIVQSTLRSVLHRTLHGKDTDEIAQKVRESLEYLKTLDPETQLIVRSAYGDAVHNVLIFSVSMAVAAMVSSWFIIEKPLSRSSYNWHGSQHSPTTSASLHFKMQFKSLVVLASAVATAWGATVADVLTDLGNVKTQVTTLDNAINGFPNSGGTLTQALAIHTDATNTNSAVQATTSDANTVPTPVSESDGQSILTAIQGIEPIIEDALTAIVAKKAAFQALPVGGIPALVASDLSTLNASTNALENVLIAKAPADLQATAQAISGRINSAFATAIAAYAS</sequence>
<dbReference type="PANTHER" id="PTHR23501:SF84">
    <property type="entry name" value="VACUOLAR MEMBRANE AMINO ACID UPTAKE TRANSPORTER FNX2"/>
    <property type="match status" value="1"/>
</dbReference>
<dbReference type="InterPro" id="IPR036259">
    <property type="entry name" value="MFS_trans_sf"/>
</dbReference>
<reference evidence="6" key="1">
    <citation type="submission" date="2022-07" db="EMBL/GenBank/DDBJ databases">
        <title>Genome Sequence of Leucocoprinus birnbaumii.</title>
        <authorList>
            <person name="Buettner E."/>
        </authorList>
    </citation>
    <scope>NUCLEOTIDE SEQUENCE</scope>
    <source>
        <strain evidence="6">VT141</strain>
    </source>
</reference>
<feature type="transmembrane region" description="Helical" evidence="5">
    <location>
        <begin position="266"/>
        <end position="286"/>
    </location>
</feature>
<keyword evidence="7" id="KW-1185">Reference proteome</keyword>
<evidence type="ECO:0000313" key="7">
    <source>
        <dbReference type="Proteomes" id="UP001213000"/>
    </source>
</evidence>
<dbReference type="Gene3D" id="1.20.1280.140">
    <property type="match status" value="1"/>
</dbReference>
<comment type="caution">
    <text evidence="6">The sequence shown here is derived from an EMBL/GenBank/DDBJ whole genome shotgun (WGS) entry which is preliminary data.</text>
</comment>
<name>A0AAD5W2S7_9AGAR</name>
<dbReference type="GO" id="GO:0000329">
    <property type="term" value="C:fungal-type vacuole membrane"/>
    <property type="evidence" value="ECO:0007669"/>
    <property type="project" value="TreeGrafter"/>
</dbReference>
<dbReference type="GO" id="GO:0015174">
    <property type="term" value="F:basic amino acid transmembrane transporter activity"/>
    <property type="evidence" value="ECO:0007669"/>
    <property type="project" value="TreeGrafter"/>
</dbReference>
<dbReference type="Proteomes" id="UP001213000">
    <property type="component" value="Unassembled WGS sequence"/>
</dbReference>
<organism evidence="6 7">
    <name type="scientific">Leucocoprinus birnbaumii</name>
    <dbReference type="NCBI Taxonomy" id="56174"/>
    <lineage>
        <taxon>Eukaryota</taxon>
        <taxon>Fungi</taxon>
        <taxon>Dikarya</taxon>
        <taxon>Basidiomycota</taxon>
        <taxon>Agaricomycotina</taxon>
        <taxon>Agaricomycetes</taxon>
        <taxon>Agaricomycetidae</taxon>
        <taxon>Agaricales</taxon>
        <taxon>Agaricineae</taxon>
        <taxon>Agaricaceae</taxon>
        <taxon>Leucocoprinus</taxon>
    </lineage>
</organism>
<keyword evidence="3 5" id="KW-1133">Transmembrane helix</keyword>
<feature type="transmembrane region" description="Helical" evidence="5">
    <location>
        <begin position="191"/>
        <end position="209"/>
    </location>
</feature>
<dbReference type="AlphaFoldDB" id="A0AAD5W2S7"/>
<evidence type="ECO:0000256" key="3">
    <source>
        <dbReference type="ARBA" id="ARBA00022989"/>
    </source>
</evidence>
<dbReference type="InterPro" id="IPR011701">
    <property type="entry name" value="MFS"/>
</dbReference>
<feature type="transmembrane region" description="Helical" evidence="5">
    <location>
        <begin position="230"/>
        <end position="254"/>
    </location>
</feature>
<dbReference type="Pfam" id="PF07690">
    <property type="entry name" value="MFS_1"/>
    <property type="match status" value="1"/>
</dbReference>
<dbReference type="InterPro" id="IPR021054">
    <property type="entry name" value="Cell_wall_mannoprotein_1"/>
</dbReference>
<keyword evidence="4 5" id="KW-0472">Membrane</keyword>
<evidence type="ECO:0000256" key="5">
    <source>
        <dbReference type="SAM" id="Phobius"/>
    </source>
</evidence>
<feature type="transmembrane region" description="Helical" evidence="5">
    <location>
        <begin position="437"/>
        <end position="456"/>
    </location>
</feature>
<comment type="subcellular location">
    <subcellularLocation>
        <location evidence="1">Membrane</location>
        <topology evidence="1">Multi-pass membrane protein</topology>
    </subcellularLocation>
</comment>
<dbReference type="Gene3D" id="1.20.1250.20">
    <property type="entry name" value="MFS general substrate transporter like domains"/>
    <property type="match status" value="1"/>
</dbReference>
<evidence type="ECO:0000256" key="4">
    <source>
        <dbReference type="ARBA" id="ARBA00023136"/>
    </source>
</evidence>